<sequence>MSTPFYRLAVVLLLTAGCKTTRLPSSFKPVAASTDTGILNCFVAGTTLQGETVWCEASAVAFDGRNLLFANDKDMPAQLSPVFAKTPATLADSTQAPTYLMQPAYAAGRKYEDFAQTPDRKFVLLTTAFDRTKPGSSDWDGYNTILYWPTGHEQQPHVLAPDDTSRTSIAYRTKLARALATSEFPEGAPYFKVEGLAATDQQLLFGIREVGESFKRFKPVDKIVAVSYTVENTATGARIRLNDDWRVIADFDPAQTEPTLPKPLSLSSLEYDPGRHCFWLLTSIETSSQLDAYLWYCTPADLLANKPFSLVRDAQGQPLRFGHKAEDLTILDKNRLLIIHDDDRFQLPVGSKTRQPNQAPYTIVTLK</sequence>
<dbReference type="EMBL" id="VFIA01000009">
    <property type="protein sequence ID" value="MBC3791453.1"/>
    <property type="molecule type" value="Genomic_DNA"/>
</dbReference>
<reference evidence="1 2" key="1">
    <citation type="submission" date="2019-06" db="EMBL/GenBank/DDBJ databases">
        <title>Spirosoma utsteinense sp. nov. isolated from Antarctic ice-free soils.</title>
        <authorList>
            <person name="Tahon G."/>
        </authorList>
    </citation>
    <scope>NUCLEOTIDE SEQUENCE [LARGE SCALE GENOMIC DNA]</scope>
    <source>
        <strain evidence="1 2">LMG 31447</strain>
    </source>
</reference>
<accession>A0ABR6W4C6</accession>
<evidence type="ECO:0000313" key="2">
    <source>
        <dbReference type="Proteomes" id="UP000700732"/>
    </source>
</evidence>
<dbReference type="RefSeq" id="WP_186737251.1">
    <property type="nucleotide sequence ID" value="NZ_VFIA01000009.1"/>
</dbReference>
<organism evidence="1 2">
    <name type="scientific">Spirosoma utsteinense</name>
    <dbReference type="NCBI Taxonomy" id="2585773"/>
    <lineage>
        <taxon>Bacteria</taxon>
        <taxon>Pseudomonadati</taxon>
        <taxon>Bacteroidota</taxon>
        <taxon>Cytophagia</taxon>
        <taxon>Cytophagales</taxon>
        <taxon>Cytophagaceae</taxon>
        <taxon>Spirosoma</taxon>
    </lineage>
</organism>
<gene>
    <name evidence="1" type="ORF">FH603_1955</name>
</gene>
<comment type="caution">
    <text evidence="1">The sequence shown here is derived from an EMBL/GenBank/DDBJ whole genome shotgun (WGS) entry which is preliminary data.</text>
</comment>
<protein>
    <submittedName>
        <fullName evidence="1">Uncharacterized protein</fullName>
    </submittedName>
</protein>
<keyword evidence="2" id="KW-1185">Reference proteome</keyword>
<name>A0ABR6W4C6_9BACT</name>
<evidence type="ECO:0000313" key="1">
    <source>
        <dbReference type="EMBL" id="MBC3791453.1"/>
    </source>
</evidence>
<dbReference type="PROSITE" id="PS51257">
    <property type="entry name" value="PROKAR_LIPOPROTEIN"/>
    <property type="match status" value="1"/>
</dbReference>
<dbReference type="Proteomes" id="UP000700732">
    <property type="component" value="Unassembled WGS sequence"/>
</dbReference>
<proteinExistence type="predicted"/>